<proteinExistence type="predicted"/>
<evidence type="ECO:0000313" key="1">
    <source>
        <dbReference type="EMBL" id="DAD86647.1"/>
    </source>
</evidence>
<accession>A0A8S5MX28</accession>
<reference evidence="1" key="1">
    <citation type="journal article" date="2021" name="Proc. Natl. Acad. Sci. U.S.A.">
        <title>A Catalog of Tens of Thousands of Viruses from Human Metagenomes Reveals Hidden Associations with Chronic Diseases.</title>
        <authorList>
            <person name="Tisza M.J."/>
            <person name="Buck C.B."/>
        </authorList>
    </citation>
    <scope>NUCLEOTIDE SEQUENCE</scope>
    <source>
        <strain evidence="1">Ct3wi9</strain>
    </source>
</reference>
<organism evidence="1">
    <name type="scientific">Myoviridae sp. ct3wi9</name>
    <dbReference type="NCBI Taxonomy" id="2826610"/>
    <lineage>
        <taxon>Viruses</taxon>
        <taxon>Duplodnaviria</taxon>
        <taxon>Heunggongvirae</taxon>
        <taxon>Uroviricota</taxon>
        <taxon>Caudoviricetes</taxon>
    </lineage>
</organism>
<protein>
    <submittedName>
        <fullName evidence="1">Uncharacterized protein</fullName>
    </submittedName>
</protein>
<name>A0A8S5MX28_9CAUD</name>
<sequence length="232" mass="26201">MTTVVYKNGTLATDTKLVLNQENLNASGDIISGLLDNPETDEVDRGILLRSLDFIKGGVMNLHQDGKFIVLDKEQQFRLCSDDINNEVVAVAGVGNMLAFADFKNWIDGTTESLDEFWYRYNTRMIRDAENGTITYEQAFGALVELMFITKKGCYTWGINSSKENCRDECYYPNDDKLAIIMGSGAQRFTDEIIYRISVAEVACKQTPEELVRIAMEHDELTGGEVKTFIYH</sequence>
<dbReference type="EMBL" id="BK015006">
    <property type="protein sequence ID" value="DAD86647.1"/>
    <property type="molecule type" value="Genomic_DNA"/>
</dbReference>